<name>A0A2M9G3J1_9PROT</name>
<dbReference type="OrthoDB" id="5965958at2"/>
<organism evidence="3 4">
    <name type="scientific">Minwuia thermotolerans</name>
    <dbReference type="NCBI Taxonomy" id="2056226"/>
    <lineage>
        <taxon>Bacteria</taxon>
        <taxon>Pseudomonadati</taxon>
        <taxon>Pseudomonadota</taxon>
        <taxon>Alphaproteobacteria</taxon>
        <taxon>Minwuiales</taxon>
        <taxon>Minwuiaceae</taxon>
        <taxon>Minwuia</taxon>
    </lineage>
</organism>
<keyword evidence="1" id="KW-0472">Membrane</keyword>
<evidence type="ECO:0000313" key="3">
    <source>
        <dbReference type="EMBL" id="PJK30297.1"/>
    </source>
</evidence>
<evidence type="ECO:0000259" key="2">
    <source>
        <dbReference type="Pfam" id="PF04116"/>
    </source>
</evidence>
<proteinExistence type="predicted"/>
<dbReference type="Pfam" id="PF04116">
    <property type="entry name" value="FA_hydroxylase"/>
    <property type="match status" value="1"/>
</dbReference>
<dbReference type="GO" id="GO:0016491">
    <property type="term" value="F:oxidoreductase activity"/>
    <property type="evidence" value="ECO:0007669"/>
    <property type="project" value="InterPro"/>
</dbReference>
<dbReference type="RefSeq" id="WP_109795494.1">
    <property type="nucleotide sequence ID" value="NZ_PHIG01000029.1"/>
</dbReference>
<feature type="transmembrane region" description="Helical" evidence="1">
    <location>
        <begin position="115"/>
        <end position="139"/>
    </location>
</feature>
<dbReference type="GO" id="GO:0005506">
    <property type="term" value="F:iron ion binding"/>
    <property type="evidence" value="ECO:0007669"/>
    <property type="project" value="InterPro"/>
</dbReference>
<keyword evidence="1" id="KW-0812">Transmembrane</keyword>
<evidence type="ECO:0000313" key="4">
    <source>
        <dbReference type="Proteomes" id="UP000229498"/>
    </source>
</evidence>
<keyword evidence="1" id="KW-1133">Transmembrane helix</keyword>
<keyword evidence="4" id="KW-1185">Reference proteome</keyword>
<dbReference type="InterPro" id="IPR006694">
    <property type="entry name" value="Fatty_acid_hydroxylase"/>
</dbReference>
<evidence type="ECO:0000256" key="1">
    <source>
        <dbReference type="SAM" id="Phobius"/>
    </source>
</evidence>
<feature type="transmembrane region" description="Helical" evidence="1">
    <location>
        <begin position="51"/>
        <end position="71"/>
    </location>
</feature>
<accession>A0A2M9G3J1</accession>
<reference evidence="3 4" key="1">
    <citation type="submission" date="2017-11" db="EMBL/GenBank/DDBJ databases">
        <title>Draft genome sequence of Rhizobiales bacterium SY3-13.</title>
        <authorList>
            <person name="Sun C."/>
        </authorList>
    </citation>
    <scope>NUCLEOTIDE SEQUENCE [LARGE SCALE GENOMIC DNA]</scope>
    <source>
        <strain evidence="3 4">SY3-13</strain>
    </source>
</reference>
<comment type="caution">
    <text evidence="3">The sequence shown here is derived from an EMBL/GenBank/DDBJ whole genome shotgun (WGS) entry which is preliminary data.</text>
</comment>
<gene>
    <name evidence="3" type="ORF">CVT23_07900</name>
</gene>
<dbReference type="EMBL" id="PHIG01000029">
    <property type="protein sequence ID" value="PJK30297.1"/>
    <property type="molecule type" value="Genomic_DNA"/>
</dbReference>
<feature type="transmembrane region" description="Helical" evidence="1">
    <location>
        <begin position="145"/>
        <end position="167"/>
    </location>
</feature>
<dbReference type="AlphaFoldDB" id="A0A2M9G3J1"/>
<feature type="transmembrane region" description="Helical" evidence="1">
    <location>
        <begin position="27"/>
        <end position="45"/>
    </location>
</feature>
<feature type="domain" description="Fatty acid hydroxylase" evidence="2">
    <location>
        <begin position="58"/>
        <end position="214"/>
    </location>
</feature>
<protein>
    <submittedName>
        <fullName evidence="3">Fatty acid hydroxylase</fullName>
    </submittedName>
</protein>
<sequence>MTLAEQQAFRAEFRHTIPAGYSGVRHGLTALGIGLAFIALFLWALDAPLAWTDLAMIAVGIVGWNFVEWWVHARVLHQPRKNRIARALYQRHTHTHHRFFTRELARYEGTRDLKIVFFPVFALPATLLLSTPVAGLAWLATSANAALLLLATVAAMYILFEVMHFCAHMPDNAFVRHAPLIAMMRRHHIAHHEPSRMMRANMNFTFPLFDWLFGAVDTGPAAAEQPAE</sequence>
<dbReference type="Proteomes" id="UP000229498">
    <property type="component" value="Unassembled WGS sequence"/>
</dbReference>
<dbReference type="GO" id="GO:0008610">
    <property type="term" value="P:lipid biosynthetic process"/>
    <property type="evidence" value="ECO:0007669"/>
    <property type="project" value="InterPro"/>
</dbReference>